<dbReference type="SMART" id="SM00220">
    <property type="entry name" value="S_TKc"/>
    <property type="match status" value="1"/>
</dbReference>
<name>E5A6D7_LEPMJ</name>
<feature type="compositionally biased region" description="Polar residues" evidence="1">
    <location>
        <begin position="20"/>
        <end position="33"/>
    </location>
</feature>
<evidence type="ECO:0000256" key="1">
    <source>
        <dbReference type="SAM" id="MobiDB-lite"/>
    </source>
</evidence>
<dbReference type="InterPro" id="IPR010730">
    <property type="entry name" value="HET"/>
</dbReference>
<proteinExistence type="predicted"/>
<dbReference type="PROSITE" id="PS00108">
    <property type="entry name" value="PROTEIN_KINASE_ST"/>
    <property type="match status" value="1"/>
</dbReference>
<dbReference type="PANTHER" id="PTHR24359:SF1">
    <property type="entry name" value="INHIBITOR OF NUCLEAR FACTOR KAPPA-B KINASE EPSILON SUBUNIT HOMOLOG 1-RELATED"/>
    <property type="match status" value="1"/>
</dbReference>
<dbReference type="VEuPathDB" id="FungiDB:LEMA_P084210.1"/>
<feature type="region of interest" description="Disordered" evidence="1">
    <location>
        <begin position="237"/>
        <end position="260"/>
    </location>
</feature>
<feature type="domain" description="Protein kinase" evidence="2">
    <location>
        <begin position="461"/>
        <end position="831"/>
    </location>
</feature>
<dbReference type="InterPro" id="IPR011009">
    <property type="entry name" value="Kinase-like_dom_sf"/>
</dbReference>
<dbReference type="Pfam" id="PF00069">
    <property type="entry name" value="Pkinase"/>
    <property type="match status" value="2"/>
</dbReference>
<gene>
    <name evidence="3" type="ORF">LEMA_P084210.1</name>
</gene>
<dbReference type="GO" id="GO:0005524">
    <property type="term" value="F:ATP binding"/>
    <property type="evidence" value="ECO:0007669"/>
    <property type="project" value="InterPro"/>
</dbReference>
<accession>E5A6D7</accession>
<evidence type="ECO:0000259" key="2">
    <source>
        <dbReference type="PROSITE" id="PS50011"/>
    </source>
</evidence>
<dbReference type="STRING" id="985895.E5A6D7"/>
<evidence type="ECO:0000313" key="3">
    <source>
        <dbReference type="EMBL" id="CBX99182.1"/>
    </source>
</evidence>
<dbReference type="GeneID" id="13282599"/>
<feature type="domain" description="Protein kinase" evidence="2">
    <location>
        <begin position="1178"/>
        <end position="1566"/>
    </location>
</feature>
<dbReference type="PANTHER" id="PTHR24359">
    <property type="entry name" value="SERINE/THREONINE-PROTEIN KINASE SBK1"/>
    <property type="match status" value="1"/>
</dbReference>
<feature type="compositionally biased region" description="Basic and acidic residues" evidence="1">
    <location>
        <begin position="241"/>
        <end position="250"/>
    </location>
</feature>
<dbReference type="Gene3D" id="1.10.510.10">
    <property type="entry name" value="Transferase(Phosphotransferase) domain 1"/>
    <property type="match status" value="4"/>
</dbReference>
<feature type="region of interest" description="Disordered" evidence="1">
    <location>
        <begin position="1"/>
        <end position="50"/>
    </location>
</feature>
<dbReference type="OrthoDB" id="4062651at2759"/>
<dbReference type="eggNOG" id="KOG0594">
    <property type="taxonomic scope" value="Eukaryota"/>
</dbReference>
<dbReference type="Pfam" id="PF06985">
    <property type="entry name" value="HET"/>
    <property type="match status" value="1"/>
</dbReference>
<dbReference type="GO" id="GO:0004674">
    <property type="term" value="F:protein serine/threonine kinase activity"/>
    <property type="evidence" value="ECO:0007669"/>
    <property type="project" value="TreeGrafter"/>
</dbReference>
<keyword evidence="4" id="KW-1185">Reference proteome</keyword>
<dbReference type="EMBL" id="FP929135">
    <property type="protein sequence ID" value="CBX99182.1"/>
    <property type="molecule type" value="Genomic_DNA"/>
</dbReference>
<dbReference type="InterPro" id="IPR008271">
    <property type="entry name" value="Ser/Thr_kinase_AS"/>
</dbReference>
<dbReference type="InParanoid" id="E5A6D7"/>
<reference evidence="4" key="1">
    <citation type="journal article" date="2011" name="Nat. Commun.">
        <title>Effector diversification within compartments of the Leptosphaeria maculans genome affected by Repeat-Induced Point mutations.</title>
        <authorList>
            <person name="Rouxel T."/>
            <person name="Grandaubert J."/>
            <person name="Hane J.K."/>
            <person name="Hoede C."/>
            <person name="van de Wouw A.P."/>
            <person name="Couloux A."/>
            <person name="Dominguez V."/>
            <person name="Anthouard V."/>
            <person name="Bally P."/>
            <person name="Bourras S."/>
            <person name="Cozijnsen A.J."/>
            <person name="Ciuffetti L.M."/>
            <person name="Degrave A."/>
            <person name="Dilmaghani A."/>
            <person name="Duret L."/>
            <person name="Fudal I."/>
            <person name="Goodwin S.B."/>
            <person name="Gout L."/>
            <person name="Glaser N."/>
            <person name="Linglin J."/>
            <person name="Kema G.H.J."/>
            <person name="Lapalu N."/>
            <person name="Lawrence C.B."/>
            <person name="May K."/>
            <person name="Meyer M."/>
            <person name="Ollivier B."/>
            <person name="Poulain J."/>
            <person name="Schoch C.L."/>
            <person name="Simon A."/>
            <person name="Spatafora J.W."/>
            <person name="Stachowiak A."/>
            <person name="Turgeon B.G."/>
            <person name="Tyler B.M."/>
            <person name="Vincent D."/>
            <person name="Weissenbach J."/>
            <person name="Amselem J."/>
            <person name="Quesneville H."/>
            <person name="Oliver R.P."/>
            <person name="Wincker P."/>
            <person name="Balesdent M.-H."/>
            <person name="Howlett B.J."/>
        </authorList>
    </citation>
    <scope>NUCLEOTIDE SEQUENCE [LARGE SCALE GENOMIC DNA]</scope>
    <source>
        <strain evidence="4">JN3 / isolate v23.1.3 / race Av1-4-5-6-7-8</strain>
    </source>
</reference>
<dbReference type="eggNOG" id="KOG0589">
    <property type="taxonomic scope" value="Eukaryota"/>
</dbReference>
<dbReference type="PROSITE" id="PS50011">
    <property type="entry name" value="PROTEIN_KINASE_DOM"/>
    <property type="match status" value="2"/>
</dbReference>
<dbReference type="SUPFAM" id="SSF56112">
    <property type="entry name" value="Protein kinase-like (PK-like)"/>
    <property type="match status" value="3"/>
</dbReference>
<protein>
    <recommendedName>
        <fullName evidence="2">Protein kinase domain-containing protein</fullName>
    </recommendedName>
</protein>
<sequence length="2259" mass="256998">MPSILKTHHLQAGEEEETHQTQQRVLSVKNSAPYTPPKLDSLPRERSHHHSALTDLSGAWTWTKSDAVNQHKEHLVNNVHAAHDSVPGSSLAQNHVPDYVLNGRKRNHNASFVDALPTHKAIATAYYFPGNNVGNHARILPQQSLYSDPATGTSGDEYESDTDFHVRIVEVGGDSTISGAQEELGSYVKSESSLCASPDLGLSLLEDVPFKQGSYSDFLKLPCELPEHVERAVSVISDAGHQQEMRQKQDHRPKRKDSGLLSRQPFDLQELIFRAMVRVRKNESHIPDSGFLPRKQLYHVVNEDSVARQLSLNPDFTRSHTPENIANYAKIVCEEALVEHNGKKKLRSYQKIFAILMLVEMAPSISHFLEENVSDLDLPLVALRENDVVMGIRRQESDGTPQSTPLQCFNRHHWSLAKLRNFEREQWNVLAPFFSQGENGEAKHYELQDHHILPFLATKLAEDDDAEYHGGFAKVMMVQIHPDHHDFKDEAQCDRGFAIKQLYDSDRESFNREVYILRKFSGARTHKHIVSLLATYEQRNKFNFIFYRAEGDLFKLWNELMPNPVFDYQAVLWMAEQCAGIAAGLMKLHFDLSFSVRRTDTGGQQTQRPGEDKRMKVGPQLEHVRTDSMQSNGVRVRLLLRQEHTHMSSTGRTEPAILQNDEDKVEVRKYGRHGDINPGNILWYCGSPEISDKPCGTLKIADFGQAELNSLQSRTRQRSVANTMTYRPPECDIQPKRIRQSYDIWCLGCVYLEFVTWLLGGKVLFNKFGEKRKARDRYLNNEITDTFFEFVKNPDSSDLDDLGVRVKPAVSKFIHELHRHPKCTEYIHELLVFIQNDMLVIASEHRLTCEKVQDQLKKIYKRCLQDPQYAAKARPWTTGNKQMVDPLPESMKVDLPVEVEKKISENLTASPAPYSQTRFTWFTGTFTAKPQWIGADKERNPYPAKESGMTESCLSNEFCGGHFRPLTVTNSGPRRDSSNQTRANESMISINDISAEIFVKPKTGRRRIRDQNATTSLVDQLPRLYAVSTYDDKPRNYLTDHTIRQYITKVAVQEQLEKSVLYRDYDADERQALVDWIVTRALKVFTITLQCKSDYDFVHDAMLVFSEADFEDKDLPIDDPQLYPDRDVLRVASAFPSDLWGNWTYWKFYEEQWTCLAPVFSSTKYTYNEFAQCIFPFKIESDRPRVGAFGSVTKVRIHDDHHISPGSRVVAIKEIRVTRGNDKSGTDVAWDREATALAKINILNHHHIIRCDAAIRRGDSRYFMFPWAEGGSLRDRWESMPKQDPSAELITWALHQIRGLADALDTLHQCNSSQDGQNGLHDDENNTQIPEVQLYDEHGKPKHVVMEDTRSIRHGDLKPENILVFMDGSSERGTMKIADMGLAKQHIEKTGDRRFQTSTRYGTIQYEPPEAVETENGGRSRLYDVWSMGCIVLEFVIWILHGNDQLVNFHDQVKGDGKQIGPYFEKQSKDALRREVHHVVRRWINQMLQFDPECSKDSAIKDLLRLVREKLLVVPLPPGRESDFNGKPRLVPPGIDEDVTRYRATATEFREAMDEIISKTHCPEYLHVGGERASIKLLLSRGSSTGAGLAPHTERLSSPLALGTGDAAPLSDHGALSELARRDYTLPPLKDWVYTRDDPFAEKVLSQIKSHQQPSRPSQLCHRCSNLNFWEAGFSISDTRSNLSQNAKDCQLCKLLMTAISNANTKEEENIVVDKRQSHLFLPGYPTPVLSLVRSTKSRSLVDCQLGFPILLPPGSTEFYGILKMWLEVCNNTSVTNDNHKDCYVKLRERLPTRLIDVGTLDTPILRLVPTGNNAITSEEYIALSHPWGDPTTYTTFRTLNSNKQSFEEAIPYQELPATFRDAVDCTRHLGIRYLWIDSICIVQGDDGDFHEEAKHMESVFSGAYCVLAASRATNQLSGFLNSRPKRNFVTIDHAAEGPFYVCEAIDNFNDDVIQGSLNKRGWVLQERVLARRTIYFTKTQTYFECGAGIRCETMTTMHNPMAEFLGDPKFPHKTLRNRGSKIACFQGLYEQYSRLGFSRPEDRPIAIAGLEKRLQRAFGTKGTYGIFDDGELKEDGLFGRSLLWRRSTVTGGAGSFARIDFRATGLARVPSWSWMAYQGGIEYTNPPFNSACWEREELKAPWTRSGSHIADSAPEQNEIALQVMVRDLDVGAAQEDEFELTYDTKRTADSNERHAQCVVVAKPQNGTSIGEGRYYVLLVRSMHRMAGRGERFYERVGAGYLLGKYIRLDGSGVAAKIV</sequence>
<dbReference type="CDD" id="cd00180">
    <property type="entry name" value="PKc"/>
    <property type="match status" value="1"/>
</dbReference>
<dbReference type="Proteomes" id="UP000002668">
    <property type="component" value="Genome"/>
</dbReference>
<dbReference type="HOGENOM" id="CLU_230558_0_0_1"/>
<evidence type="ECO:0000313" key="4">
    <source>
        <dbReference type="Proteomes" id="UP000002668"/>
    </source>
</evidence>
<organism evidence="3 4">
    <name type="scientific">Leptosphaeria maculans (strain JN3 / isolate v23.1.3 / race Av1-4-5-6-7-8)</name>
    <name type="common">Blackleg fungus</name>
    <name type="synonym">Phoma lingam</name>
    <dbReference type="NCBI Taxonomy" id="985895"/>
    <lineage>
        <taxon>Eukaryota</taxon>
        <taxon>Fungi</taxon>
        <taxon>Dikarya</taxon>
        <taxon>Ascomycota</taxon>
        <taxon>Pezizomycotina</taxon>
        <taxon>Dothideomycetes</taxon>
        <taxon>Pleosporomycetidae</taxon>
        <taxon>Pleosporales</taxon>
        <taxon>Pleosporineae</taxon>
        <taxon>Leptosphaeriaceae</taxon>
        <taxon>Plenodomus</taxon>
        <taxon>Plenodomus lingam/Leptosphaeria maculans species complex</taxon>
    </lineage>
</organism>
<dbReference type="InterPro" id="IPR000719">
    <property type="entry name" value="Prot_kinase_dom"/>
</dbReference>